<protein>
    <submittedName>
        <fullName evidence="1">Uncharacterized protein</fullName>
    </submittedName>
</protein>
<evidence type="ECO:0000313" key="1">
    <source>
        <dbReference type="EMBL" id="MDU0369432.1"/>
    </source>
</evidence>
<proteinExistence type="predicted"/>
<keyword evidence="2" id="KW-1185">Reference proteome</keyword>
<evidence type="ECO:0000313" key="2">
    <source>
        <dbReference type="Proteomes" id="UP001250698"/>
    </source>
</evidence>
<dbReference type="EMBL" id="JAWDJT010000002">
    <property type="protein sequence ID" value="MDU0369432.1"/>
    <property type="molecule type" value="Genomic_DNA"/>
</dbReference>
<reference evidence="1 2" key="1">
    <citation type="submission" date="2023-10" db="EMBL/GenBank/DDBJ databases">
        <title>Hymenobacter endophyticus sp. nov., an isolate from the leaf tissues of wheat.</title>
        <authorList>
            <person name="Dai Y."/>
        </authorList>
    </citation>
    <scope>NUCLEOTIDE SEQUENCE [LARGE SCALE GENOMIC DNA]</scope>
    <source>
        <strain evidence="1 2">ZK17L-C2</strain>
    </source>
</reference>
<dbReference type="RefSeq" id="WP_315996925.1">
    <property type="nucleotide sequence ID" value="NZ_JAWDJT010000002.1"/>
</dbReference>
<dbReference type="Proteomes" id="UP001250698">
    <property type="component" value="Unassembled WGS sequence"/>
</dbReference>
<comment type="caution">
    <text evidence="1">The sequence shown here is derived from an EMBL/GenBank/DDBJ whole genome shotgun (WGS) entry which is preliminary data.</text>
</comment>
<sequence length="139" mass="15370">MNHELHFADVVVVPPRSALAFTIRYSPETPAYQELVLEDASGVLAHWVISQRVKRLSKRPVLLWLLTTPPSSSPLVCMETGTVQSAPTASGTTPNLRQALTQGTLWLTFNGNLLRGYYRLQCLPAGCGQLWQLTPISRV</sequence>
<accession>A0ABU3TDM6</accession>
<gene>
    <name evidence="1" type="ORF">ROI90_03425</name>
</gene>
<name>A0ABU3TDM6_9BACT</name>
<organism evidence="1 2">
    <name type="scientific">Hymenobacter endophyticus</name>
    <dbReference type="NCBI Taxonomy" id="3076335"/>
    <lineage>
        <taxon>Bacteria</taxon>
        <taxon>Pseudomonadati</taxon>
        <taxon>Bacteroidota</taxon>
        <taxon>Cytophagia</taxon>
        <taxon>Cytophagales</taxon>
        <taxon>Hymenobacteraceae</taxon>
        <taxon>Hymenobacter</taxon>
    </lineage>
</organism>